<keyword evidence="2" id="KW-0812">Transmembrane</keyword>
<feature type="compositionally biased region" description="Basic and acidic residues" evidence="1">
    <location>
        <begin position="480"/>
        <end position="491"/>
    </location>
</feature>
<comment type="caution">
    <text evidence="3">The sequence shown here is derived from an EMBL/GenBank/DDBJ whole genome shotgun (WGS) entry which is preliminary data.</text>
</comment>
<evidence type="ECO:0000256" key="1">
    <source>
        <dbReference type="SAM" id="MobiDB-lite"/>
    </source>
</evidence>
<protein>
    <recommendedName>
        <fullName evidence="5">Cellulase</fullName>
    </recommendedName>
</protein>
<name>A0ABN9X590_9DINO</name>
<feature type="compositionally biased region" description="Basic and acidic residues" evidence="1">
    <location>
        <begin position="397"/>
        <end position="410"/>
    </location>
</feature>
<sequence length="563" mass="59649">MTARPGAVVPPPAALSRAASFPVQQRIIGPGAGAPLRSVGSFQVRHNIEGPPLSTRGPPLSTRGGPLYSALPLASEQPRIGPSALDTNNWGGTRGLFFEPDFRLSDEDQWQYVGRGRGGYTKVPEYRFAGLGQGDYVKGGGTVYSWRLRTRCLLCLALLLLVAVGLFLWLLFDPNDPLHVAVPMEHRRVHSRFHPDADGRQQGHNTTLEPLGTGCRTLCEYDGISAPCKSRVRWAADHIFSSEPRPAACSKGYDVVMVQCPVCAERSSGCRRESMGCAAKEGPPPRPVVGDGCDKRCELGGIDGTCASHAARLAGSRFAAQRHGCALGLGLVLYGCPACEMCTLAASGCEEDGEAPALTADHGDADPPGVDEDLDAEGETDEATPGLPDAVGHHAGRAKDAVGHAASKAKDSLGHVAGKAAEATSHWHDAASPHLENAKDEPRLGSVFHWGGSAADEAISSMGQRRRRRSPAAAEEGEEDRPGADAGEGKEKDLFDCSANFEDGSWRHNWSAGHKLWCCGAYARGCDGEDGAIDCGAGEPKGWTSQKRTWCCEKESKGCPSKG</sequence>
<feature type="region of interest" description="Disordered" evidence="1">
    <location>
        <begin position="355"/>
        <end position="410"/>
    </location>
</feature>
<feature type="region of interest" description="Disordered" evidence="1">
    <location>
        <begin position="458"/>
        <end position="491"/>
    </location>
</feature>
<accession>A0ABN9X590</accession>
<evidence type="ECO:0000256" key="2">
    <source>
        <dbReference type="SAM" id="Phobius"/>
    </source>
</evidence>
<gene>
    <name evidence="3" type="ORF">PCOR1329_LOCUS73492</name>
</gene>
<keyword evidence="2" id="KW-0472">Membrane</keyword>
<feature type="transmembrane region" description="Helical" evidence="2">
    <location>
        <begin position="152"/>
        <end position="172"/>
    </location>
</feature>
<organism evidence="3 4">
    <name type="scientific">Prorocentrum cordatum</name>
    <dbReference type="NCBI Taxonomy" id="2364126"/>
    <lineage>
        <taxon>Eukaryota</taxon>
        <taxon>Sar</taxon>
        <taxon>Alveolata</taxon>
        <taxon>Dinophyceae</taxon>
        <taxon>Prorocentrales</taxon>
        <taxon>Prorocentraceae</taxon>
        <taxon>Prorocentrum</taxon>
    </lineage>
</organism>
<keyword evidence="4" id="KW-1185">Reference proteome</keyword>
<keyword evidence="2" id="KW-1133">Transmembrane helix</keyword>
<evidence type="ECO:0000313" key="4">
    <source>
        <dbReference type="Proteomes" id="UP001189429"/>
    </source>
</evidence>
<evidence type="ECO:0000313" key="3">
    <source>
        <dbReference type="EMBL" id="CAK0894448.1"/>
    </source>
</evidence>
<dbReference type="Proteomes" id="UP001189429">
    <property type="component" value="Unassembled WGS sequence"/>
</dbReference>
<evidence type="ECO:0008006" key="5">
    <source>
        <dbReference type="Google" id="ProtNLM"/>
    </source>
</evidence>
<feature type="compositionally biased region" description="Acidic residues" evidence="1">
    <location>
        <begin position="369"/>
        <end position="382"/>
    </location>
</feature>
<proteinExistence type="predicted"/>
<reference evidence="3" key="1">
    <citation type="submission" date="2023-10" db="EMBL/GenBank/DDBJ databases">
        <authorList>
            <person name="Chen Y."/>
            <person name="Shah S."/>
            <person name="Dougan E. K."/>
            <person name="Thang M."/>
            <person name="Chan C."/>
        </authorList>
    </citation>
    <scope>NUCLEOTIDE SEQUENCE [LARGE SCALE GENOMIC DNA]</scope>
</reference>
<dbReference type="EMBL" id="CAUYUJ010019899">
    <property type="protein sequence ID" value="CAK0894448.1"/>
    <property type="molecule type" value="Genomic_DNA"/>
</dbReference>